<protein>
    <submittedName>
        <fullName evidence="4">EGF-like domain-containing protein</fullName>
    </submittedName>
</protein>
<keyword evidence="2" id="KW-0812">Transmembrane</keyword>
<evidence type="ECO:0000256" key="1">
    <source>
        <dbReference type="SAM" id="MobiDB-lite"/>
    </source>
</evidence>
<accession>A0A914PH01</accession>
<keyword evidence="3" id="KW-1185">Reference proteome</keyword>
<feature type="transmembrane region" description="Helical" evidence="2">
    <location>
        <begin position="42"/>
        <end position="63"/>
    </location>
</feature>
<organism evidence="3 4">
    <name type="scientific">Panagrolaimus davidi</name>
    <dbReference type="NCBI Taxonomy" id="227884"/>
    <lineage>
        <taxon>Eukaryota</taxon>
        <taxon>Metazoa</taxon>
        <taxon>Ecdysozoa</taxon>
        <taxon>Nematoda</taxon>
        <taxon>Chromadorea</taxon>
        <taxon>Rhabditida</taxon>
        <taxon>Tylenchina</taxon>
        <taxon>Panagrolaimomorpha</taxon>
        <taxon>Panagrolaimoidea</taxon>
        <taxon>Panagrolaimidae</taxon>
        <taxon>Panagrolaimus</taxon>
    </lineage>
</organism>
<evidence type="ECO:0000313" key="4">
    <source>
        <dbReference type="WBParaSite" id="PDA_v2.g17088.t1"/>
    </source>
</evidence>
<dbReference type="Proteomes" id="UP000887578">
    <property type="component" value="Unplaced"/>
</dbReference>
<dbReference type="WBParaSite" id="PDA_v2.g17088.t1">
    <property type="protein sequence ID" value="PDA_v2.g17088.t1"/>
    <property type="gene ID" value="PDA_v2.g17088"/>
</dbReference>
<keyword evidence="2" id="KW-1133">Transmembrane helix</keyword>
<sequence>MHSYSNFFRCAPGWDGRQCQHTYNPKLYESAQVAPEVENANVGSLITVILVGLIIFSGLVYLSKTFCKAHDLRDYMYSESSIDPTTMTPVQMYPFSQRSSSSPSTSEHLPTPISSYTVCHQQQLRQEQEKEEYQQQISQITLNSYNHFPYP</sequence>
<evidence type="ECO:0000313" key="3">
    <source>
        <dbReference type="Proteomes" id="UP000887578"/>
    </source>
</evidence>
<reference evidence="4" key="1">
    <citation type="submission" date="2022-11" db="UniProtKB">
        <authorList>
            <consortium name="WormBaseParasite"/>
        </authorList>
    </citation>
    <scope>IDENTIFICATION</scope>
</reference>
<evidence type="ECO:0000256" key="2">
    <source>
        <dbReference type="SAM" id="Phobius"/>
    </source>
</evidence>
<feature type="compositionally biased region" description="Low complexity" evidence="1">
    <location>
        <begin position="96"/>
        <end position="106"/>
    </location>
</feature>
<name>A0A914PH01_9BILA</name>
<feature type="region of interest" description="Disordered" evidence="1">
    <location>
        <begin position="92"/>
        <end position="112"/>
    </location>
</feature>
<proteinExistence type="predicted"/>
<dbReference type="AlphaFoldDB" id="A0A914PH01"/>
<keyword evidence="2" id="KW-0472">Membrane</keyword>